<proteinExistence type="predicted"/>
<dbReference type="SUPFAM" id="SSF75615">
    <property type="entry name" value="Siroheme synthase middle domains-like"/>
    <property type="match status" value="1"/>
</dbReference>
<gene>
    <name evidence="8" type="ORF">H9741_02855</name>
</gene>
<comment type="caution">
    <text evidence="8">The sequence shown here is derived from an EMBL/GenBank/DDBJ whole genome shotgun (WGS) entry which is preliminary data.</text>
</comment>
<dbReference type="Proteomes" id="UP000824204">
    <property type="component" value="Unassembled WGS sequence"/>
</dbReference>
<dbReference type="PANTHER" id="PTHR35330">
    <property type="entry name" value="SIROHEME BIOSYNTHESIS PROTEIN MET8"/>
    <property type="match status" value="1"/>
</dbReference>
<protein>
    <recommendedName>
        <fullName evidence="2">precorrin-2 dehydrogenase</fullName>
        <ecNumber evidence="2">1.3.1.76</ecNumber>
    </recommendedName>
</protein>
<accession>A0A9D2AFA1</accession>
<dbReference type="InterPro" id="IPR028161">
    <property type="entry name" value="Met8-like"/>
</dbReference>
<dbReference type="GO" id="GO:0019354">
    <property type="term" value="P:siroheme biosynthetic process"/>
    <property type="evidence" value="ECO:0007669"/>
    <property type="project" value="InterPro"/>
</dbReference>
<evidence type="ECO:0000256" key="1">
    <source>
        <dbReference type="ARBA" id="ARBA00005010"/>
    </source>
</evidence>
<evidence type="ECO:0000313" key="8">
    <source>
        <dbReference type="EMBL" id="HIX07391.1"/>
    </source>
</evidence>
<dbReference type="Gene3D" id="3.30.160.110">
    <property type="entry name" value="Siroheme synthase, domain 2"/>
    <property type="match status" value="1"/>
</dbReference>
<organism evidence="8 9">
    <name type="scientific">Candidatus Borkfalkia faecipullorum</name>
    <dbReference type="NCBI Taxonomy" id="2838510"/>
    <lineage>
        <taxon>Bacteria</taxon>
        <taxon>Bacillati</taxon>
        <taxon>Bacillota</taxon>
        <taxon>Clostridia</taxon>
        <taxon>Christensenellales</taxon>
        <taxon>Christensenellaceae</taxon>
        <taxon>Candidatus Borkfalkia</taxon>
    </lineage>
</organism>
<dbReference type="EMBL" id="DXFX01000037">
    <property type="protein sequence ID" value="HIX07391.1"/>
    <property type="molecule type" value="Genomic_DNA"/>
</dbReference>
<evidence type="ECO:0000313" key="9">
    <source>
        <dbReference type="Proteomes" id="UP000824204"/>
    </source>
</evidence>
<dbReference type="NCBIfam" id="TIGR01470">
    <property type="entry name" value="cysG_Nterm"/>
    <property type="match status" value="1"/>
</dbReference>
<dbReference type="InterPro" id="IPR028281">
    <property type="entry name" value="Sirohaem_synthase_central"/>
</dbReference>
<dbReference type="Pfam" id="PF13241">
    <property type="entry name" value="NAD_binding_7"/>
    <property type="match status" value="1"/>
</dbReference>
<comment type="pathway">
    <text evidence="1">Porphyrin-containing compound metabolism; siroheme biosynthesis; sirohydrochlorin from precorrin-2: step 1/1.</text>
</comment>
<dbReference type="EC" id="1.3.1.76" evidence="2"/>
<evidence type="ECO:0000259" key="7">
    <source>
        <dbReference type="Pfam" id="PF14824"/>
    </source>
</evidence>
<keyword evidence="5" id="KW-0627">Porphyrin biosynthesis</keyword>
<dbReference type="Pfam" id="PF14824">
    <property type="entry name" value="Sirohm_synth_M"/>
    <property type="match status" value="1"/>
</dbReference>
<evidence type="ECO:0000256" key="3">
    <source>
        <dbReference type="ARBA" id="ARBA00023002"/>
    </source>
</evidence>
<keyword evidence="4" id="KW-0520">NAD</keyword>
<dbReference type="PANTHER" id="PTHR35330:SF1">
    <property type="entry name" value="SIROHEME BIOSYNTHESIS PROTEIN MET8"/>
    <property type="match status" value="1"/>
</dbReference>
<reference evidence="8" key="2">
    <citation type="submission" date="2021-04" db="EMBL/GenBank/DDBJ databases">
        <authorList>
            <person name="Gilroy R."/>
        </authorList>
    </citation>
    <scope>NUCLEOTIDE SEQUENCE</scope>
    <source>
        <strain evidence="8">811</strain>
    </source>
</reference>
<dbReference type="InterPro" id="IPR006367">
    <property type="entry name" value="Sirohaem_synthase_N"/>
</dbReference>
<reference evidence="8" key="1">
    <citation type="journal article" date="2021" name="PeerJ">
        <title>Extensive microbial diversity within the chicken gut microbiome revealed by metagenomics and culture.</title>
        <authorList>
            <person name="Gilroy R."/>
            <person name="Ravi A."/>
            <person name="Getino M."/>
            <person name="Pursley I."/>
            <person name="Horton D.L."/>
            <person name="Alikhan N.F."/>
            <person name="Baker D."/>
            <person name="Gharbi K."/>
            <person name="Hall N."/>
            <person name="Watson M."/>
            <person name="Adriaenssens E.M."/>
            <person name="Foster-Nyarko E."/>
            <person name="Jarju S."/>
            <person name="Secka A."/>
            <person name="Antonio M."/>
            <person name="Oren A."/>
            <person name="Chaudhuri R.R."/>
            <person name="La Ragione R."/>
            <person name="Hildebrand F."/>
            <person name="Pallen M.J."/>
        </authorList>
    </citation>
    <scope>NUCLEOTIDE SEQUENCE</scope>
    <source>
        <strain evidence="8">811</strain>
    </source>
</reference>
<dbReference type="InterPro" id="IPR036291">
    <property type="entry name" value="NAD(P)-bd_dom_sf"/>
</dbReference>
<sequence length="184" mass="20123">MKAFPFMRPVAGKTCLIVGGGEVALRKAEKLYPFGVRLFVCAPECADFSAFGAKVLREKYRPQLLEGIDFAVAATDDKALNARVAEDCRARGIPVNSVDDVENCDFFFPALISRGEVTIGISTGGASPALAAVLREYLEKCLPEDLAEVAQQAEKLRGTIPSQEYKERVRRLFAAALQREGKHE</sequence>
<dbReference type="Gene3D" id="3.40.50.720">
    <property type="entry name" value="NAD(P)-binding Rossmann-like Domain"/>
    <property type="match status" value="1"/>
</dbReference>
<dbReference type="SUPFAM" id="SSF51735">
    <property type="entry name" value="NAD(P)-binding Rossmann-fold domains"/>
    <property type="match status" value="1"/>
</dbReference>
<evidence type="ECO:0000256" key="2">
    <source>
        <dbReference type="ARBA" id="ARBA00012400"/>
    </source>
</evidence>
<dbReference type="GO" id="GO:0004325">
    <property type="term" value="F:ferrochelatase activity"/>
    <property type="evidence" value="ECO:0007669"/>
    <property type="project" value="InterPro"/>
</dbReference>
<dbReference type="AlphaFoldDB" id="A0A9D2AFA1"/>
<name>A0A9D2AFA1_9FIRM</name>
<feature type="domain" description="Siroheme synthase central" evidence="7">
    <location>
        <begin position="114"/>
        <end position="139"/>
    </location>
</feature>
<keyword evidence="3" id="KW-0560">Oxidoreductase</keyword>
<evidence type="ECO:0000256" key="4">
    <source>
        <dbReference type="ARBA" id="ARBA00023027"/>
    </source>
</evidence>
<evidence type="ECO:0000256" key="6">
    <source>
        <dbReference type="ARBA" id="ARBA00047561"/>
    </source>
</evidence>
<dbReference type="GO" id="GO:0043115">
    <property type="term" value="F:precorrin-2 dehydrogenase activity"/>
    <property type="evidence" value="ECO:0007669"/>
    <property type="project" value="UniProtKB-EC"/>
</dbReference>
<comment type="catalytic activity">
    <reaction evidence="6">
        <text>precorrin-2 + NAD(+) = sirohydrochlorin + NADH + 2 H(+)</text>
        <dbReference type="Rhea" id="RHEA:15613"/>
        <dbReference type="ChEBI" id="CHEBI:15378"/>
        <dbReference type="ChEBI" id="CHEBI:57540"/>
        <dbReference type="ChEBI" id="CHEBI:57945"/>
        <dbReference type="ChEBI" id="CHEBI:58351"/>
        <dbReference type="ChEBI" id="CHEBI:58827"/>
        <dbReference type="EC" id="1.3.1.76"/>
    </reaction>
</comment>
<evidence type="ECO:0000256" key="5">
    <source>
        <dbReference type="ARBA" id="ARBA00023244"/>
    </source>
</evidence>